<sequence length="69" mass="7956">MINNLLKEVLSDKELCSKYKITDDMIKKAKLAPPYENKVIEYLAVIIKSKMVDMHGDVTVYNQVKNLIN</sequence>
<proteinExistence type="predicted"/>
<protein>
    <submittedName>
        <fullName evidence="1">Uncharacterized protein</fullName>
    </submittedName>
</protein>
<accession>A0ABY6MDH7</accession>
<evidence type="ECO:0000313" key="2">
    <source>
        <dbReference type="Proteomes" id="UP001163156"/>
    </source>
</evidence>
<keyword evidence="2" id="KW-1185">Reference proteome</keyword>
<reference evidence="1" key="1">
    <citation type="submission" date="2022-10" db="EMBL/GenBank/DDBJ databases">
        <title>Algoriphagus sp. a novel bacteria isolate from halophytes salicornia europaea.</title>
        <authorList>
            <person name="Peng Y."/>
            <person name="Jiang L."/>
            <person name="Lee J."/>
        </authorList>
    </citation>
    <scope>NUCLEOTIDE SEQUENCE</scope>
    <source>
        <strain evidence="1">TR-M5</strain>
    </source>
</reference>
<dbReference type="EMBL" id="CP110226">
    <property type="protein sequence ID" value="UZD21797.1"/>
    <property type="molecule type" value="Genomic_DNA"/>
</dbReference>
<organism evidence="1 2">
    <name type="scientific">Algoriphagus halophytocola</name>
    <dbReference type="NCBI Taxonomy" id="2991499"/>
    <lineage>
        <taxon>Bacteria</taxon>
        <taxon>Pseudomonadati</taxon>
        <taxon>Bacteroidota</taxon>
        <taxon>Cytophagia</taxon>
        <taxon>Cytophagales</taxon>
        <taxon>Cyclobacteriaceae</taxon>
        <taxon>Algoriphagus</taxon>
    </lineage>
</organism>
<gene>
    <name evidence="1" type="ORF">OM944_14110</name>
</gene>
<dbReference type="RefSeq" id="WP_264808263.1">
    <property type="nucleotide sequence ID" value="NZ_CP110226.1"/>
</dbReference>
<evidence type="ECO:0000313" key="1">
    <source>
        <dbReference type="EMBL" id="UZD21797.1"/>
    </source>
</evidence>
<dbReference type="Proteomes" id="UP001163156">
    <property type="component" value="Chromosome"/>
</dbReference>
<name>A0ABY6MDH7_9BACT</name>